<dbReference type="EMBL" id="NBYO01000002">
    <property type="protein sequence ID" value="OXT00877.1"/>
    <property type="molecule type" value="Genomic_DNA"/>
</dbReference>
<dbReference type="InterPro" id="IPR021516">
    <property type="entry name" value="DUF3179"/>
</dbReference>
<dbReference type="Pfam" id="PF11376">
    <property type="entry name" value="DUF3179"/>
    <property type="match status" value="1"/>
</dbReference>
<gene>
    <name evidence="2" type="ORF">B7H23_09080</name>
</gene>
<reference evidence="3" key="1">
    <citation type="journal article" date="2017" name="Int. J. Syst. Evol. Microbiol.">
        <title>Notoacmeibacter marinus gen. nov., sp. nov., isolated from the gut of a limpet and proposal of Notoacmeibacteraceae fam. nov. in the order Rhizobiales of the class Alphaproteobacteria.</title>
        <authorList>
            <person name="Huang Z."/>
            <person name="Guo F."/>
            <person name="Lai Q."/>
        </authorList>
    </citation>
    <scope>NUCLEOTIDE SEQUENCE [LARGE SCALE GENOMIC DNA]</scope>
    <source>
        <strain evidence="3">XMTR2A4</strain>
    </source>
</reference>
<proteinExistence type="predicted"/>
<accession>A0A231UYE0</accession>
<name>A0A231UYE0_9HYPH</name>
<dbReference type="AlphaFoldDB" id="A0A231UYE0"/>
<evidence type="ECO:0008006" key="4">
    <source>
        <dbReference type="Google" id="ProtNLM"/>
    </source>
</evidence>
<sequence>MAALLAGLLCAGLAAVPASGQGNDSATTQIAGSGEWKTDFDKAIVPLSEIQSGGPPKDGIPAIDKPRFEPASQIDDLGKSEPVMVLRHGGEVRAYPMRIMMYHEIVNDEVAGTPVAVTYCPLCNAAIVFDRRIDGKATTFGTTGRLRNSDLVMYDRASESWWQQFTGEAIVGRHAGEVLDSLPSSTEAFGPFRKANPDAKVLIPNNPELRPYGRNPYVAYDTTRQPFLYRGDLPEGMPAMARVVVVPKEGGGEPLIVALDALQNGRFEKGGVTIRQTGTVASALDDARIEQGRAVMQILVTRGGQPAIAHETFAFVAHAFHPNVPIIGRETMKAPTSSVEHPSLRP</sequence>
<evidence type="ECO:0000256" key="1">
    <source>
        <dbReference type="SAM" id="SignalP"/>
    </source>
</evidence>
<feature type="chain" id="PRO_5012398555" description="DUF3179 domain-containing protein" evidence="1">
    <location>
        <begin position="21"/>
        <end position="346"/>
    </location>
</feature>
<keyword evidence="1" id="KW-0732">Signal</keyword>
<dbReference type="Proteomes" id="UP000215405">
    <property type="component" value="Unassembled WGS sequence"/>
</dbReference>
<organism evidence="2 3">
    <name type="scientific">Notoacmeibacter marinus</name>
    <dbReference type="NCBI Taxonomy" id="1876515"/>
    <lineage>
        <taxon>Bacteria</taxon>
        <taxon>Pseudomonadati</taxon>
        <taxon>Pseudomonadota</taxon>
        <taxon>Alphaproteobacteria</taxon>
        <taxon>Hyphomicrobiales</taxon>
        <taxon>Notoacmeibacteraceae</taxon>
        <taxon>Notoacmeibacter</taxon>
    </lineage>
</organism>
<comment type="caution">
    <text evidence="2">The sequence shown here is derived from an EMBL/GenBank/DDBJ whole genome shotgun (WGS) entry which is preliminary data.</text>
</comment>
<keyword evidence="3" id="KW-1185">Reference proteome</keyword>
<evidence type="ECO:0000313" key="3">
    <source>
        <dbReference type="Proteomes" id="UP000215405"/>
    </source>
</evidence>
<feature type="signal peptide" evidence="1">
    <location>
        <begin position="1"/>
        <end position="20"/>
    </location>
</feature>
<evidence type="ECO:0000313" key="2">
    <source>
        <dbReference type="EMBL" id="OXT00877.1"/>
    </source>
</evidence>
<protein>
    <recommendedName>
        <fullName evidence="4">DUF3179 domain-containing protein</fullName>
    </recommendedName>
</protein>